<dbReference type="SUPFAM" id="SSF50249">
    <property type="entry name" value="Nucleic acid-binding proteins"/>
    <property type="match status" value="1"/>
</dbReference>
<evidence type="ECO:0000256" key="2">
    <source>
        <dbReference type="RuleBase" id="RU000408"/>
    </source>
</evidence>
<dbReference type="SMART" id="SM00357">
    <property type="entry name" value="CSP"/>
    <property type="match status" value="1"/>
</dbReference>
<dbReference type="OrthoDB" id="72963at2"/>
<comment type="subcellular location">
    <subcellularLocation>
        <location evidence="2">Cytoplasm</location>
    </subcellularLocation>
</comment>
<organism evidence="3 4">
    <name type="scientific">Vibrio parahaemolyticus</name>
    <dbReference type="NCBI Taxonomy" id="670"/>
    <lineage>
        <taxon>Bacteria</taxon>
        <taxon>Pseudomonadati</taxon>
        <taxon>Pseudomonadota</taxon>
        <taxon>Gammaproteobacteria</taxon>
        <taxon>Vibrionales</taxon>
        <taxon>Vibrionaceae</taxon>
        <taxon>Vibrio</taxon>
    </lineage>
</organism>
<dbReference type="InterPro" id="IPR052069">
    <property type="entry name" value="Ca-reg_mRNA-binding_domain"/>
</dbReference>
<dbReference type="AlphaFoldDB" id="A0A227JEY0"/>
<dbReference type="STRING" id="670.ACZ92_17255"/>
<dbReference type="InterPro" id="IPR019844">
    <property type="entry name" value="CSD_CS"/>
</dbReference>
<evidence type="ECO:0000313" key="4">
    <source>
        <dbReference type="Proteomes" id="UP000214596"/>
    </source>
</evidence>
<protein>
    <submittedName>
        <fullName evidence="3">Cold-shock protein</fullName>
    </submittedName>
</protein>
<dbReference type="PROSITE" id="PS51857">
    <property type="entry name" value="CSD_2"/>
    <property type="match status" value="1"/>
</dbReference>
<dbReference type="Pfam" id="PF05901">
    <property type="entry name" value="Excalibur"/>
    <property type="match status" value="1"/>
</dbReference>
<dbReference type="EMBL" id="NIXT01000437">
    <property type="protein sequence ID" value="OXE33035.1"/>
    <property type="molecule type" value="Genomic_DNA"/>
</dbReference>
<dbReference type="GO" id="GO:0043488">
    <property type="term" value="P:regulation of mRNA stability"/>
    <property type="evidence" value="ECO:0007669"/>
    <property type="project" value="TreeGrafter"/>
</dbReference>
<dbReference type="PROSITE" id="PS00352">
    <property type="entry name" value="CSD_1"/>
    <property type="match status" value="1"/>
</dbReference>
<dbReference type="GO" id="GO:0003730">
    <property type="term" value="F:mRNA 3'-UTR binding"/>
    <property type="evidence" value="ECO:0007669"/>
    <property type="project" value="TreeGrafter"/>
</dbReference>
<comment type="caution">
    <text evidence="3">The sequence shown here is derived from an EMBL/GenBank/DDBJ whole genome shotgun (WGS) entry which is preliminary data.</text>
</comment>
<keyword evidence="1" id="KW-0597">Phosphoprotein</keyword>
<dbReference type="CDD" id="cd04458">
    <property type="entry name" value="CSP_CDS"/>
    <property type="match status" value="1"/>
</dbReference>
<dbReference type="InterPro" id="IPR011129">
    <property type="entry name" value="CSD"/>
</dbReference>
<dbReference type="Gene3D" id="2.40.50.140">
    <property type="entry name" value="Nucleic acid-binding proteins"/>
    <property type="match status" value="1"/>
</dbReference>
<proteinExistence type="predicted"/>
<name>A0A227JEY0_VIBPH</name>
<evidence type="ECO:0000256" key="1">
    <source>
        <dbReference type="ARBA" id="ARBA00022553"/>
    </source>
</evidence>
<sequence>MIYGKWGEIMKGIIVRWVDDRGFGFINSEELDGDIFVHVSKFKKGYRRPQIGDQVEFQLVNNAPKLSASTAQLLGVEPNKVNPFSMLLSAVFIGIVGAGFYLFGIEPTLNPEYENMGFSCQGKTYCSEMVSCNEAKFYLSNCPNVKIDGDNDGIPCESQFCGNW</sequence>
<dbReference type="Pfam" id="PF00313">
    <property type="entry name" value="CSD"/>
    <property type="match status" value="1"/>
</dbReference>
<gene>
    <name evidence="3" type="ORF">CA163_09610</name>
</gene>
<dbReference type="GO" id="GO:0005829">
    <property type="term" value="C:cytosol"/>
    <property type="evidence" value="ECO:0007669"/>
    <property type="project" value="UniProtKB-ARBA"/>
</dbReference>
<dbReference type="PANTHER" id="PTHR12962:SF1">
    <property type="entry name" value="COLD SHOCK DOMAIN-CONTAINING PROTEIN CG9705"/>
    <property type="match status" value="1"/>
</dbReference>
<dbReference type="InterPro" id="IPR008613">
    <property type="entry name" value="Excalibur_Ca-bd_domain"/>
</dbReference>
<dbReference type="PANTHER" id="PTHR12962">
    <property type="entry name" value="CALCIUM-REGULATED HEAT STABLE PROTEIN CRHSP-24-RELATED"/>
    <property type="match status" value="1"/>
</dbReference>
<dbReference type="InterPro" id="IPR002059">
    <property type="entry name" value="CSP_DNA-bd"/>
</dbReference>
<dbReference type="InterPro" id="IPR012340">
    <property type="entry name" value="NA-bd_OB-fold"/>
</dbReference>
<dbReference type="Proteomes" id="UP000214596">
    <property type="component" value="Unassembled WGS sequence"/>
</dbReference>
<reference evidence="3 4" key="1">
    <citation type="journal article" date="2017" name="Appl. Environ. Microbiol.">
        <title>Parallel evolution of two clades of a major Atlantic endemic Vibrio parahaemolyticus pathogen lineage by independent acquisition of related pathogenicity islands.</title>
        <authorList>
            <person name="Xu F."/>
            <person name="Gonzalez-Escalona N."/>
            <person name="Drees K.P."/>
            <person name="Sebra R.P."/>
            <person name="Cooper V.S."/>
            <person name="Jones S.H."/>
            <person name="Whistler C.A."/>
        </authorList>
    </citation>
    <scope>NUCLEOTIDE SEQUENCE [LARGE SCALE GENOMIC DNA]</scope>
    <source>
        <strain evidence="3 4">MAVP-3</strain>
    </source>
</reference>
<accession>A0A227JEY0</accession>
<evidence type="ECO:0000313" key="3">
    <source>
        <dbReference type="EMBL" id="OXE33035.1"/>
    </source>
</evidence>
<dbReference type="OMA" id="GIPCESQ"/>